<dbReference type="Pfam" id="PF17123">
    <property type="entry name" value="zf-RING_11"/>
    <property type="match status" value="1"/>
</dbReference>
<dbReference type="Gene3D" id="3.30.40.10">
    <property type="entry name" value="Zinc/RING finger domain, C3HC4 (zinc finger)"/>
    <property type="match status" value="1"/>
</dbReference>
<keyword evidence="7" id="KW-1185">Reference proteome</keyword>
<sequence>MDPMIGVAGGLNDYSRVIVLAGERYEDALLRLEKRRELQRLAIMAREERKKDEAAMVLAEVEMMASRLETQDFFHVPACSMAILALPMAMVGETAEQGCAVCGQLFQEGDQLRSMPCSHSFHQSCIFKSLLVSCVCPRPRCRFTMPAAAEEY</sequence>
<name>A0A5J9SKV7_9POAL</name>
<evidence type="ECO:0000259" key="5">
    <source>
        <dbReference type="PROSITE" id="PS50089"/>
    </source>
</evidence>
<dbReference type="GO" id="GO:0005634">
    <property type="term" value="C:nucleus"/>
    <property type="evidence" value="ECO:0007669"/>
    <property type="project" value="TreeGrafter"/>
</dbReference>
<organism evidence="6 7">
    <name type="scientific">Eragrostis curvula</name>
    <name type="common">weeping love grass</name>
    <dbReference type="NCBI Taxonomy" id="38414"/>
    <lineage>
        <taxon>Eukaryota</taxon>
        <taxon>Viridiplantae</taxon>
        <taxon>Streptophyta</taxon>
        <taxon>Embryophyta</taxon>
        <taxon>Tracheophyta</taxon>
        <taxon>Spermatophyta</taxon>
        <taxon>Magnoliopsida</taxon>
        <taxon>Liliopsida</taxon>
        <taxon>Poales</taxon>
        <taxon>Poaceae</taxon>
        <taxon>PACMAD clade</taxon>
        <taxon>Chloridoideae</taxon>
        <taxon>Eragrostideae</taxon>
        <taxon>Eragrostidinae</taxon>
        <taxon>Eragrostis</taxon>
    </lineage>
</organism>
<dbReference type="AlphaFoldDB" id="A0A5J9SKV7"/>
<reference evidence="6 7" key="1">
    <citation type="journal article" date="2019" name="Sci. Rep.">
        <title>A high-quality genome of Eragrostis curvula grass provides insights into Poaceae evolution and supports new strategies to enhance forage quality.</title>
        <authorList>
            <person name="Carballo J."/>
            <person name="Santos B.A.C.M."/>
            <person name="Zappacosta D."/>
            <person name="Garbus I."/>
            <person name="Selva J.P."/>
            <person name="Gallo C.A."/>
            <person name="Diaz A."/>
            <person name="Albertini E."/>
            <person name="Caccamo M."/>
            <person name="Echenique V."/>
        </authorList>
    </citation>
    <scope>NUCLEOTIDE SEQUENCE [LARGE SCALE GENOMIC DNA]</scope>
    <source>
        <strain evidence="7">cv. Victoria</strain>
        <tissue evidence="6">Leaf</tissue>
    </source>
</reference>
<evidence type="ECO:0000313" key="6">
    <source>
        <dbReference type="EMBL" id="TVT99610.1"/>
    </source>
</evidence>
<dbReference type="OrthoDB" id="21204at2759"/>
<accession>A0A5J9SKV7</accession>
<evidence type="ECO:0000256" key="2">
    <source>
        <dbReference type="ARBA" id="ARBA00022771"/>
    </source>
</evidence>
<keyword evidence="1" id="KW-0479">Metal-binding</keyword>
<proteinExistence type="predicted"/>
<dbReference type="Gramene" id="TVT99610">
    <property type="protein sequence ID" value="TVT99610"/>
    <property type="gene ID" value="EJB05_55040"/>
</dbReference>
<evidence type="ECO:0000256" key="4">
    <source>
        <dbReference type="PROSITE-ProRule" id="PRU00175"/>
    </source>
</evidence>
<evidence type="ECO:0000256" key="1">
    <source>
        <dbReference type="ARBA" id="ARBA00022723"/>
    </source>
</evidence>
<keyword evidence="3" id="KW-0862">Zinc</keyword>
<dbReference type="PANTHER" id="PTHR45931">
    <property type="entry name" value="SI:CH211-59O9.10"/>
    <property type="match status" value="1"/>
</dbReference>
<dbReference type="Proteomes" id="UP000324897">
    <property type="component" value="Unassembled WGS sequence"/>
</dbReference>
<gene>
    <name evidence="6" type="ORF">EJB05_55040</name>
</gene>
<dbReference type="GO" id="GO:0008270">
    <property type="term" value="F:zinc ion binding"/>
    <property type="evidence" value="ECO:0007669"/>
    <property type="project" value="UniProtKB-KW"/>
</dbReference>
<dbReference type="InterPro" id="IPR013083">
    <property type="entry name" value="Znf_RING/FYVE/PHD"/>
</dbReference>
<dbReference type="SUPFAM" id="SSF57850">
    <property type="entry name" value="RING/U-box"/>
    <property type="match status" value="1"/>
</dbReference>
<comment type="caution">
    <text evidence="6">The sequence shown here is derived from an EMBL/GenBank/DDBJ whole genome shotgun (WGS) entry which is preliminary data.</text>
</comment>
<protein>
    <recommendedName>
        <fullName evidence="5">RING-type domain-containing protein</fullName>
    </recommendedName>
</protein>
<dbReference type="PROSITE" id="PS50089">
    <property type="entry name" value="ZF_RING_2"/>
    <property type="match status" value="1"/>
</dbReference>
<dbReference type="SMART" id="SM00184">
    <property type="entry name" value="RING"/>
    <property type="match status" value="1"/>
</dbReference>
<dbReference type="InterPro" id="IPR001841">
    <property type="entry name" value="Znf_RING"/>
</dbReference>
<keyword evidence="2 4" id="KW-0863">Zinc-finger</keyword>
<dbReference type="InterPro" id="IPR051834">
    <property type="entry name" value="RING_finger_E3_ligase"/>
</dbReference>
<feature type="non-terminal residue" evidence="6">
    <location>
        <position position="1"/>
    </location>
</feature>
<dbReference type="EMBL" id="RWGY01000696">
    <property type="protein sequence ID" value="TVT99610.1"/>
    <property type="molecule type" value="Genomic_DNA"/>
</dbReference>
<dbReference type="GO" id="GO:0061630">
    <property type="term" value="F:ubiquitin protein ligase activity"/>
    <property type="evidence" value="ECO:0007669"/>
    <property type="project" value="TreeGrafter"/>
</dbReference>
<dbReference type="GO" id="GO:0006511">
    <property type="term" value="P:ubiquitin-dependent protein catabolic process"/>
    <property type="evidence" value="ECO:0007669"/>
    <property type="project" value="TreeGrafter"/>
</dbReference>
<dbReference type="PANTHER" id="PTHR45931:SF23">
    <property type="entry name" value="OS12G0134500 PROTEIN"/>
    <property type="match status" value="1"/>
</dbReference>
<feature type="domain" description="RING-type" evidence="5">
    <location>
        <begin position="99"/>
        <end position="140"/>
    </location>
</feature>
<evidence type="ECO:0000313" key="7">
    <source>
        <dbReference type="Proteomes" id="UP000324897"/>
    </source>
</evidence>
<evidence type="ECO:0000256" key="3">
    <source>
        <dbReference type="ARBA" id="ARBA00022833"/>
    </source>
</evidence>